<dbReference type="HOGENOM" id="CLU_2744054_0_0_1"/>
<protein>
    <submittedName>
        <fullName evidence="1">Uncharacterized protein</fullName>
    </submittedName>
</protein>
<dbReference type="Proteomes" id="UP000006038">
    <property type="component" value="Unassembled WGS sequence"/>
</dbReference>
<dbReference type="Gramene" id="OB02G15230.1">
    <property type="protein sequence ID" value="OB02G15230.1"/>
    <property type="gene ID" value="OB02G15230"/>
</dbReference>
<sequence length="71" mass="8276">MILQHHLSTLQDLNLFSTKSVLREAPVLHLLIKLTRDINLIIFLDISPISSRHFCSSFQNDILLAWMVRFT</sequence>
<organism evidence="1">
    <name type="scientific">Oryza brachyantha</name>
    <name type="common">malo sina</name>
    <dbReference type="NCBI Taxonomy" id="4533"/>
    <lineage>
        <taxon>Eukaryota</taxon>
        <taxon>Viridiplantae</taxon>
        <taxon>Streptophyta</taxon>
        <taxon>Embryophyta</taxon>
        <taxon>Tracheophyta</taxon>
        <taxon>Spermatophyta</taxon>
        <taxon>Magnoliopsida</taxon>
        <taxon>Liliopsida</taxon>
        <taxon>Poales</taxon>
        <taxon>Poaceae</taxon>
        <taxon>BOP clade</taxon>
        <taxon>Oryzoideae</taxon>
        <taxon>Oryzeae</taxon>
        <taxon>Oryzinae</taxon>
        <taxon>Oryza</taxon>
    </lineage>
</organism>
<keyword evidence="2" id="KW-1185">Reference proteome</keyword>
<dbReference type="AlphaFoldDB" id="J3LA56"/>
<reference evidence="1" key="1">
    <citation type="submission" date="2013-04" db="UniProtKB">
        <authorList>
            <consortium name="EnsemblPlants"/>
        </authorList>
    </citation>
    <scope>IDENTIFICATION</scope>
</reference>
<evidence type="ECO:0000313" key="2">
    <source>
        <dbReference type="Proteomes" id="UP000006038"/>
    </source>
</evidence>
<dbReference type="EnsemblPlants" id="OB02G15230.1">
    <property type="protein sequence ID" value="OB02G15230.1"/>
    <property type="gene ID" value="OB02G15230"/>
</dbReference>
<name>J3LA56_ORYBR</name>
<accession>J3LA56</accession>
<evidence type="ECO:0000313" key="1">
    <source>
        <dbReference type="EnsemblPlants" id="OB02G15230.1"/>
    </source>
</evidence>
<proteinExistence type="predicted"/>